<keyword evidence="2" id="KW-1185">Reference proteome</keyword>
<accession>A0A136Q7A8</accession>
<name>A0A136Q7A8_9FIRM</name>
<proteinExistence type="predicted"/>
<dbReference type="OrthoDB" id="1911268at2"/>
<evidence type="ECO:0000313" key="2">
    <source>
        <dbReference type="Proteomes" id="UP000070366"/>
    </source>
</evidence>
<dbReference type="EMBL" id="LSZW01000040">
    <property type="protein sequence ID" value="KXK66522.1"/>
    <property type="molecule type" value="Genomic_DNA"/>
</dbReference>
<comment type="caution">
    <text evidence="1">The sequence shown here is derived from an EMBL/GenBank/DDBJ whole genome shotgun (WGS) entry which is preliminary data.</text>
</comment>
<reference evidence="1 2" key="1">
    <citation type="submission" date="2016-02" db="EMBL/GenBank/DDBJ databases">
        <authorList>
            <person name="Wen L."/>
            <person name="He K."/>
            <person name="Yang H."/>
        </authorList>
    </citation>
    <scope>NUCLEOTIDE SEQUENCE [LARGE SCALE GENOMIC DNA]</scope>
    <source>
        <strain evidence="1 2">DSM 22607</strain>
    </source>
</reference>
<protein>
    <submittedName>
        <fullName evidence="1">Uncharacterized protein</fullName>
    </submittedName>
</protein>
<dbReference type="Proteomes" id="UP000070366">
    <property type="component" value="Unassembled WGS sequence"/>
</dbReference>
<dbReference type="KEGG" id="cmiu:B1H56_09875"/>
<dbReference type="AlphaFoldDB" id="A0A136Q7A8"/>
<evidence type="ECO:0000313" key="1">
    <source>
        <dbReference type="EMBL" id="KXK66522.1"/>
    </source>
</evidence>
<gene>
    <name evidence="1" type="ORF">HMPREF3293_00565</name>
</gene>
<sequence length="310" mass="36747">MKTKANSFILVDDENTFFAKEYAKRGVQVKRIYKKIPTVLKFLRRVHMYSKLPGYSIWFGEWKKELPSYDSAIIFASVIKLPAARFIRKHYPGIRVIFWYWNPAKACVNPDLITDEKIEKWSFDPKDCIKYNMRYNTQFYFNNISVQEDGCKTEDIDILFIGADKNRLKKLLEIKVNMETLGLKTYFHITADNRWGTHTNKQYRERISYETILQYISRSKAILDITAEGQEGLTLRPLEALFYKKKLITNNRSIIDCDFYHPNNIFLLNADNAAQICDFLKLPMHEADDGLLEKYDFKAWKDRFFKEIDI</sequence>
<organism evidence="1 2">
    <name type="scientific">Christensenella minuta</name>
    <dbReference type="NCBI Taxonomy" id="626937"/>
    <lineage>
        <taxon>Bacteria</taxon>
        <taxon>Bacillati</taxon>
        <taxon>Bacillota</taxon>
        <taxon>Clostridia</taxon>
        <taxon>Christensenellales</taxon>
        <taxon>Christensenellaceae</taxon>
        <taxon>Christensenella</taxon>
    </lineage>
</organism>
<dbReference type="RefSeq" id="WP_066522619.1">
    <property type="nucleotide sequence ID" value="NZ_CABMOF010000009.1"/>
</dbReference>
<dbReference type="PATRIC" id="fig|626937.4.peg.555"/>
<dbReference type="STRING" id="626937.HMPREF3293_00565"/>